<evidence type="ECO:0000259" key="2">
    <source>
        <dbReference type="SMART" id="SM00101"/>
    </source>
</evidence>
<name>A0A813WQT3_9BILA</name>
<gene>
    <name evidence="3" type="ORF">JYZ213_LOCUS8630</name>
</gene>
<dbReference type="PANTHER" id="PTHR18860">
    <property type="entry name" value="14-3-3 PROTEIN"/>
    <property type="match status" value="1"/>
</dbReference>
<sequence>MLPLPKVLVTKVKRHRRHSITHHSKKGRVSNVVRVTRIKSRLDGSFRTNRQSVPSVSKINMSIADVNIKSTLGQEVKNNVNQPQILQSTMTNSAVPLISSVARQSTLPNRFSSKVVPSNSYDPLRSTVHSNLSSVLTKKQSRFSLAEATTGSEQQKFAGESEIAYKDAFDMAKNQMPVTHPIRLGLVLNFSVFYYEILNDTDTACRMAKQAFDDALAELDSIGEDSYRDSTIIMQLLRDNLTVWTNNPSDGNDVNQSEEQ</sequence>
<protein>
    <recommendedName>
        <fullName evidence="2">14-3-3 domain-containing protein</fullName>
    </recommendedName>
</protein>
<dbReference type="InterPro" id="IPR036815">
    <property type="entry name" value="14-3-3_dom_sf"/>
</dbReference>
<dbReference type="InterPro" id="IPR000308">
    <property type="entry name" value="14-3-3"/>
</dbReference>
<dbReference type="PRINTS" id="PR00305">
    <property type="entry name" value="1433ZETA"/>
</dbReference>
<dbReference type="SMART" id="SM00101">
    <property type="entry name" value="14_3_3"/>
    <property type="match status" value="1"/>
</dbReference>
<dbReference type="Gene3D" id="1.20.190.20">
    <property type="entry name" value="14-3-3 domain"/>
    <property type="match status" value="1"/>
</dbReference>
<comment type="similarity">
    <text evidence="1">Belongs to the 14-3-3 family.</text>
</comment>
<dbReference type="SUPFAM" id="SSF48445">
    <property type="entry name" value="14-3-3 protein"/>
    <property type="match status" value="1"/>
</dbReference>
<dbReference type="InterPro" id="IPR023410">
    <property type="entry name" value="14-3-3_domain"/>
</dbReference>
<dbReference type="Proteomes" id="UP000663845">
    <property type="component" value="Unassembled WGS sequence"/>
</dbReference>
<evidence type="ECO:0000313" key="4">
    <source>
        <dbReference type="Proteomes" id="UP000663845"/>
    </source>
</evidence>
<accession>A0A813WQT3</accession>
<dbReference type="AlphaFoldDB" id="A0A813WQT3"/>
<comment type="caution">
    <text evidence="3">The sequence shown here is derived from an EMBL/GenBank/DDBJ whole genome shotgun (WGS) entry which is preliminary data.</text>
</comment>
<evidence type="ECO:0000313" key="3">
    <source>
        <dbReference type="EMBL" id="CAF0864843.1"/>
    </source>
</evidence>
<organism evidence="3 4">
    <name type="scientific">Adineta steineri</name>
    <dbReference type="NCBI Taxonomy" id="433720"/>
    <lineage>
        <taxon>Eukaryota</taxon>
        <taxon>Metazoa</taxon>
        <taxon>Spiralia</taxon>
        <taxon>Gnathifera</taxon>
        <taxon>Rotifera</taxon>
        <taxon>Eurotatoria</taxon>
        <taxon>Bdelloidea</taxon>
        <taxon>Adinetida</taxon>
        <taxon>Adinetidae</taxon>
        <taxon>Adineta</taxon>
    </lineage>
</organism>
<dbReference type="EMBL" id="CAJNOG010000059">
    <property type="protein sequence ID" value="CAF0864843.1"/>
    <property type="molecule type" value="Genomic_DNA"/>
</dbReference>
<dbReference type="Pfam" id="PF00244">
    <property type="entry name" value="14-3-3"/>
    <property type="match status" value="1"/>
</dbReference>
<feature type="domain" description="14-3-3" evidence="2">
    <location>
        <begin position="50"/>
        <end position="258"/>
    </location>
</feature>
<reference evidence="3" key="1">
    <citation type="submission" date="2021-02" db="EMBL/GenBank/DDBJ databases">
        <authorList>
            <person name="Nowell W R."/>
        </authorList>
    </citation>
    <scope>NUCLEOTIDE SEQUENCE</scope>
</reference>
<proteinExistence type="inferred from homology"/>
<evidence type="ECO:0000256" key="1">
    <source>
        <dbReference type="ARBA" id="ARBA00006141"/>
    </source>
</evidence>